<dbReference type="SUPFAM" id="SSF53244">
    <property type="entry name" value="MurD-like peptide ligases, peptide-binding domain"/>
    <property type="match status" value="1"/>
</dbReference>
<keyword evidence="5" id="KW-0067">ATP-binding</keyword>
<evidence type="ECO:0000256" key="2">
    <source>
        <dbReference type="ARBA" id="ARBA00022490"/>
    </source>
</evidence>
<keyword evidence="4" id="KW-0547">Nucleotide-binding</keyword>
<dbReference type="NCBIfam" id="NF001126">
    <property type="entry name" value="PRK00139.1-4"/>
    <property type="match status" value="1"/>
</dbReference>
<dbReference type="Gene3D" id="3.40.1390.10">
    <property type="entry name" value="MurE/MurF, N-terminal domain"/>
    <property type="match status" value="1"/>
</dbReference>
<dbReference type="InterPro" id="IPR036565">
    <property type="entry name" value="Mur-like_cat_sf"/>
</dbReference>
<dbReference type="EMBL" id="CAEZUP010000025">
    <property type="protein sequence ID" value="CAB4605926.1"/>
    <property type="molecule type" value="Genomic_DNA"/>
</dbReference>
<dbReference type="PANTHER" id="PTHR23135:SF4">
    <property type="entry name" value="UDP-N-ACETYLMURAMOYL-L-ALANYL-D-GLUTAMATE--2,6-DIAMINOPIMELATE LIGASE MURE HOMOLOG, CHLOROPLASTIC"/>
    <property type="match status" value="1"/>
</dbReference>
<feature type="domain" description="Mur ligase N-terminal catalytic" evidence="9">
    <location>
        <begin position="34"/>
        <end position="96"/>
    </location>
</feature>
<dbReference type="InterPro" id="IPR035911">
    <property type="entry name" value="MurE/MurF_N"/>
</dbReference>
<dbReference type="InterPro" id="IPR005761">
    <property type="entry name" value="UDP-N-AcMur-Glu-dNH2Pim_ligase"/>
</dbReference>
<dbReference type="InterPro" id="IPR036615">
    <property type="entry name" value="Mur_ligase_C_dom_sf"/>
</dbReference>
<keyword evidence="6" id="KW-0133">Cell shape</keyword>
<dbReference type="GO" id="GO:0008360">
    <property type="term" value="P:regulation of cell shape"/>
    <property type="evidence" value="ECO:0007669"/>
    <property type="project" value="UniProtKB-KW"/>
</dbReference>
<dbReference type="PANTHER" id="PTHR23135">
    <property type="entry name" value="MUR LIGASE FAMILY MEMBER"/>
    <property type="match status" value="1"/>
</dbReference>
<comment type="similarity">
    <text evidence="1">Belongs to the MurCDEF family. MurE subfamily.</text>
</comment>
<dbReference type="InterPro" id="IPR004101">
    <property type="entry name" value="Mur_ligase_C"/>
</dbReference>
<evidence type="ECO:0000259" key="11">
    <source>
        <dbReference type="Pfam" id="PF08245"/>
    </source>
</evidence>
<dbReference type="HAMAP" id="MF_00208">
    <property type="entry name" value="MurE"/>
    <property type="match status" value="1"/>
</dbReference>
<reference evidence="12" key="1">
    <citation type="submission" date="2020-05" db="EMBL/GenBank/DDBJ databases">
        <authorList>
            <person name="Chiriac C."/>
            <person name="Salcher M."/>
            <person name="Ghai R."/>
            <person name="Kavagutti S V."/>
        </authorList>
    </citation>
    <scope>NUCLEOTIDE SEQUENCE</scope>
</reference>
<accession>A0A6J6GYB8</accession>
<dbReference type="GO" id="GO:0004326">
    <property type="term" value="F:tetrahydrofolylpolyglutamate synthase activity"/>
    <property type="evidence" value="ECO:0007669"/>
    <property type="project" value="InterPro"/>
</dbReference>
<dbReference type="Gene3D" id="3.40.1190.10">
    <property type="entry name" value="Mur-like, catalytic domain"/>
    <property type="match status" value="1"/>
</dbReference>
<dbReference type="GO" id="GO:0051301">
    <property type="term" value="P:cell division"/>
    <property type="evidence" value="ECO:0007669"/>
    <property type="project" value="InterPro"/>
</dbReference>
<dbReference type="GO" id="GO:0005524">
    <property type="term" value="F:ATP binding"/>
    <property type="evidence" value="ECO:0007669"/>
    <property type="project" value="UniProtKB-KW"/>
</dbReference>
<dbReference type="Pfam" id="PF02875">
    <property type="entry name" value="Mur_ligase_C"/>
    <property type="match status" value="1"/>
</dbReference>
<evidence type="ECO:0000313" key="12">
    <source>
        <dbReference type="EMBL" id="CAB4605926.1"/>
    </source>
</evidence>
<dbReference type="InterPro" id="IPR000713">
    <property type="entry name" value="Mur_ligase_N"/>
</dbReference>
<dbReference type="SUPFAM" id="SSF53623">
    <property type="entry name" value="MurD-like peptide ligases, catalytic domain"/>
    <property type="match status" value="1"/>
</dbReference>
<proteinExistence type="inferred from homology"/>
<name>A0A6J6GYB8_9ZZZZ</name>
<feature type="domain" description="Mur ligase C-terminal" evidence="10">
    <location>
        <begin position="320"/>
        <end position="458"/>
    </location>
</feature>
<dbReference type="Pfam" id="PF01225">
    <property type="entry name" value="Mur_ligase"/>
    <property type="match status" value="1"/>
</dbReference>
<evidence type="ECO:0000256" key="1">
    <source>
        <dbReference type="ARBA" id="ARBA00005898"/>
    </source>
</evidence>
<gene>
    <name evidence="12" type="ORF">UFOPK1835_00775</name>
</gene>
<evidence type="ECO:0000256" key="4">
    <source>
        <dbReference type="ARBA" id="ARBA00022741"/>
    </source>
</evidence>
<dbReference type="InterPro" id="IPR013221">
    <property type="entry name" value="Mur_ligase_cen"/>
</dbReference>
<sequence>MSGVLLHALVARIPSAELLVSDGPNRGTAPEILITDVVHDSRKVSSGALFCCVTGAQHDGHDHAFEAIERGAVALLVERSLDVDVPQIRVPDSRAAMAPAAAACFGDPSESITVVGITGTNGKTTTTWLLRSILEHAGRPTEVLGTLSGARTTPESPDIQRQLAQWRDGGVDVVAMEVSSHALSLHRVDCTRFAVAVFTNLSRDHLDFHDSMESYFGAKARLFEPHLSERAIVNMDSPYGRLLADTVSIPVDGFTLDEAEDVRLETSGSSFLWRGHRINLAIGGEFNVSNALAAAHVASALGIADDVIAAGLSVEIVVPGRFELVDRGQAFAVVVDFAHTPDGLAQLLKAADTLVSTDPAGRRGRVIVVFGCGGDRDRMKRSAMGEAAAELADVIIVTADNSRSESTDAIIESIMNGIEHSSVRRATEVLIQPDRRAAIARAVSLAGEGDVVILAGKGHESTQTIGDVTEPFDDRIVAAEELTRIEGTTGFAYSSPPPSP</sequence>
<protein>
    <submittedName>
        <fullName evidence="12">Unannotated protein</fullName>
    </submittedName>
</protein>
<dbReference type="PROSITE" id="PS01011">
    <property type="entry name" value="FOLYLPOLYGLU_SYNT_1"/>
    <property type="match status" value="1"/>
</dbReference>
<dbReference type="SUPFAM" id="SSF63418">
    <property type="entry name" value="MurE/MurF N-terminal domain"/>
    <property type="match status" value="1"/>
</dbReference>
<feature type="domain" description="Mur ligase central" evidence="11">
    <location>
        <begin position="117"/>
        <end position="297"/>
    </location>
</feature>
<dbReference type="Gene3D" id="3.90.190.20">
    <property type="entry name" value="Mur ligase, C-terminal domain"/>
    <property type="match status" value="1"/>
</dbReference>
<evidence type="ECO:0000259" key="9">
    <source>
        <dbReference type="Pfam" id="PF01225"/>
    </source>
</evidence>
<keyword evidence="3" id="KW-0436">Ligase</keyword>
<evidence type="ECO:0000256" key="6">
    <source>
        <dbReference type="ARBA" id="ARBA00022960"/>
    </source>
</evidence>
<evidence type="ECO:0000256" key="3">
    <source>
        <dbReference type="ARBA" id="ARBA00022598"/>
    </source>
</evidence>
<dbReference type="GO" id="GO:0005737">
    <property type="term" value="C:cytoplasm"/>
    <property type="evidence" value="ECO:0007669"/>
    <property type="project" value="InterPro"/>
</dbReference>
<dbReference type="GO" id="GO:0009252">
    <property type="term" value="P:peptidoglycan biosynthetic process"/>
    <property type="evidence" value="ECO:0007669"/>
    <property type="project" value="UniProtKB-KW"/>
</dbReference>
<evidence type="ECO:0000256" key="5">
    <source>
        <dbReference type="ARBA" id="ARBA00022840"/>
    </source>
</evidence>
<dbReference type="GO" id="GO:0071555">
    <property type="term" value="P:cell wall organization"/>
    <property type="evidence" value="ECO:0007669"/>
    <property type="project" value="UniProtKB-KW"/>
</dbReference>
<organism evidence="12">
    <name type="scientific">freshwater metagenome</name>
    <dbReference type="NCBI Taxonomy" id="449393"/>
    <lineage>
        <taxon>unclassified sequences</taxon>
        <taxon>metagenomes</taxon>
        <taxon>ecological metagenomes</taxon>
    </lineage>
</organism>
<evidence type="ECO:0000256" key="8">
    <source>
        <dbReference type="ARBA" id="ARBA00023316"/>
    </source>
</evidence>
<dbReference type="InterPro" id="IPR018109">
    <property type="entry name" value="Folylpolyglutamate_synth_CS"/>
</dbReference>
<evidence type="ECO:0000259" key="10">
    <source>
        <dbReference type="Pfam" id="PF02875"/>
    </source>
</evidence>
<dbReference type="NCBIfam" id="TIGR01085">
    <property type="entry name" value="murE"/>
    <property type="match status" value="1"/>
</dbReference>
<evidence type="ECO:0000256" key="7">
    <source>
        <dbReference type="ARBA" id="ARBA00022984"/>
    </source>
</evidence>
<dbReference type="Pfam" id="PF08245">
    <property type="entry name" value="Mur_ligase_M"/>
    <property type="match status" value="1"/>
</dbReference>
<keyword evidence="7" id="KW-0573">Peptidoglycan synthesis</keyword>
<keyword evidence="2" id="KW-0963">Cytoplasm</keyword>
<keyword evidence="8" id="KW-0961">Cell wall biogenesis/degradation</keyword>
<dbReference type="AlphaFoldDB" id="A0A6J6GYB8"/>